<dbReference type="InterPro" id="IPR037143">
    <property type="entry name" value="4-PPantetheinyl_Trfase_dom_sf"/>
</dbReference>
<comment type="similarity">
    <text evidence="8">Belongs to the P-Pant transferase superfamily. AcpS family.</text>
</comment>
<dbReference type="InterPro" id="IPR004568">
    <property type="entry name" value="Ppantetheine-prot_Trfase_dom"/>
</dbReference>
<feature type="binding site" evidence="8">
    <location>
        <position position="58"/>
    </location>
    <ligand>
        <name>Mg(2+)</name>
        <dbReference type="ChEBI" id="CHEBI:18420"/>
    </ligand>
</feature>
<comment type="catalytic activity">
    <reaction evidence="8">
        <text>apo-[ACP] + CoA = holo-[ACP] + adenosine 3',5'-bisphosphate + H(+)</text>
        <dbReference type="Rhea" id="RHEA:12068"/>
        <dbReference type="Rhea" id="RHEA-COMP:9685"/>
        <dbReference type="Rhea" id="RHEA-COMP:9690"/>
        <dbReference type="ChEBI" id="CHEBI:15378"/>
        <dbReference type="ChEBI" id="CHEBI:29999"/>
        <dbReference type="ChEBI" id="CHEBI:57287"/>
        <dbReference type="ChEBI" id="CHEBI:58343"/>
        <dbReference type="ChEBI" id="CHEBI:64479"/>
        <dbReference type="EC" id="2.7.8.7"/>
    </reaction>
</comment>
<dbReference type="Pfam" id="PF01648">
    <property type="entry name" value="ACPS"/>
    <property type="match status" value="1"/>
</dbReference>
<dbReference type="KEGG" id="lamb:KBB96_05835"/>
<keyword evidence="6 8" id="KW-0443">Lipid metabolism</keyword>
<evidence type="ECO:0000256" key="5">
    <source>
        <dbReference type="ARBA" id="ARBA00022842"/>
    </source>
</evidence>
<evidence type="ECO:0000256" key="3">
    <source>
        <dbReference type="ARBA" id="ARBA00022723"/>
    </source>
</evidence>
<dbReference type="Proteomes" id="UP000676169">
    <property type="component" value="Chromosome"/>
</dbReference>
<dbReference type="InterPro" id="IPR008278">
    <property type="entry name" value="4-PPantetheinyl_Trfase_dom"/>
</dbReference>
<dbReference type="Gene3D" id="3.90.470.20">
    <property type="entry name" value="4'-phosphopantetheinyl transferase domain"/>
    <property type="match status" value="1"/>
</dbReference>
<dbReference type="GO" id="GO:0006633">
    <property type="term" value="P:fatty acid biosynthetic process"/>
    <property type="evidence" value="ECO:0007669"/>
    <property type="project" value="UniProtKB-UniRule"/>
</dbReference>
<feature type="domain" description="4'-phosphopantetheinyl transferase" evidence="9">
    <location>
        <begin position="5"/>
        <end position="101"/>
    </location>
</feature>
<keyword evidence="1 8" id="KW-0444">Lipid biosynthesis</keyword>
<evidence type="ECO:0000256" key="2">
    <source>
        <dbReference type="ARBA" id="ARBA00022679"/>
    </source>
</evidence>
<dbReference type="RefSeq" id="WP_211633397.1">
    <property type="nucleotide sequence ID" value="NZ_CP073100.1"/>
</dbReference>
<keyword evidence="5 8" id="KW-0460">Magnesium</keyword>
<evidence type="ECO:0000256" key="1">
    <source>
        <dbReference type="ARBA" id="ARBA00022516"/>
    </source>
</evidence>
<evidence type="ECO:0000259" key="9">
    <source>
        <dbReference type="Pfam" id="PF01648"/>
    </source>
</evidence>
<keyword evidence="2 8" id="KW-0808">Transferase</keyword>
<sequence length="127" mass="13689">MRLIGIGIDVVEVQRIAEALERHGEAFGERIFTAEERRYCSSQKRPALHYAARFAAKEAVAKAFGTGIGKDLGWLDMEIIRRESGEPAIVLSGTGKAYAEANGITEVKISLTHARDYAAANAVALGA</sequence>
<feature type="binding site" evidence="8">
    <location>
        <position position="9"/>
    </location>
    <ligand>
        <name>Mg(2+)</name>
        <dbReference type="ChEBI" id="CHEBI:18420"/>
    </ligand>
</feature>
<dbReference type="EMBL" id="CP073100">
    <property type="protein sequence ID" value="QUE52410.1"/>
    <property type="molecule type" value="Genomic_DNA"/>
</dbReference>
<reference evidence="10" key="1">
    <citation type="submission" date="2021-04" db="EMBL/GenBank/DDBJ databases">
        <title>Luteolibacter sp. 32A isolated from the skin of an Anderson's salamander (Ambystoma andersonii).</title>
        <authorList>
            <person name="Spergser J."/>
            <person name="Busse H.-J."/>
        </authorList>
    </citation>
    <scope>NUCLEOTIDE SEQUENCE</scope>
    <source>
        <strain evidence="10">32A</strain>
    </source>
</reference>
<evidence type="ECO:0000256" key="7">
    <source>
        <dbReference type="ARBA" id="ARBA00023160"/>
    </source>
</evidence>
<evidence type="ECO:0000256" key="4">
    <source>
        <dbReference type="ARBA" id="ARBA00022832"/>
    </source>
</evidence>
<keyword evidence="8" id="KW-0963">Cytoplasm</keyword>
<keyword evidence="3 8" id="KW-0479">Metal-binding</keyword>
<dbReference type="EC" id="2.7.8.7" evidence="8"/>
<evidence type="ECO:0000313" key="10">
    <source>
        <dbReference type="EMBL" id="QUE52410.1"/>
    </source>
</evidence>
<dbReference type="GO" id="GO:0008897">
    <property type="term" value="F:holo-[acyl-carrier-protein] synthase activity"/>
    <property type="evidence" value="ECO:0007669"/>
    <property type="project" value="UniProtKB-UniRule"/>
</dbReference>
<keyword evidence="4 8" id="KW-0276">Fatty acid metabolism</keyword>
<dbReference type="InterPro" id="IPR002582">
    <property type="entry name" value="ACPS"/>
</dbReference>
<keyword evidence="11" id="KW-1185">Reference proteome</keyword>
<protein>
    <recommendedName>
        <fullName evidence="8">Holo-[acyl-carrier-protein] synthase</fullName>
        <shortName evidence="8">Holo-ACP synthase</shortName>
        <ecNumber evidence="8">2.7.8.7</ecNumber>
    </recommendedName>
    <alternativeName>
        <fullName evidence="8">4'-phosphopantetheinyl transferase AcpS</fullName>
    </alternativeName>
</protein>
<accession>A0A975J1P8</accession>
<gene>
    <name evidence="8 10" type="primary">acpS</name>
    <name evidence="10" type="ORF">KBB96_05835</name>
</gene>
<comment type="function">
    <text evidence="8">Transfers the 4'-phosphopantetheine moiety from coenzyme A to a Ser of acyl-carrier-protein.</text>
</comment>
<proteinExistence type="inferred from homology"/>
<dbReference type="SUPFAM" id="SSF56214">
    <property type="entry name" value="4'-phosphopantetheinyl transferase"/>
    <property type="match status" value="1"/>
</dbReference>
<evidence type="ECO:0000313" key="11">
    <source>
        <dbReference type="Proteomes" id="UP000676169"/>
    </source>
</evidence>
<comment type="cofactor">
    <cofactor evidence="8">
        <name>Mg(2+)</name>
        <dbReference type="ChEBI" id="CHEBI:18420"/>
    </cofactor>
</comment>
<comment type="subcellular location">
    <subcellularLocation>
        <location evidence="8">Cytoplasm</location>
    </subcellularLocation>
</comment>
<keyword evidence="7 8" id="KW-0275">Fatty acid biosynthesis</keyword>
<evidence type="ECO:0000256" key="6">
    <source>
        <dbReference type="ARBA" id="ARBA00023098"/>
    </source>
</evidence>
<dbReference type="NCBIfam" id="TIGR00556">
    <property type="entry name" value="pantethn_trn"/>
    <property type="match status" value="1"/>
</dbReference>
<organism evidence="10 11">
    <name type="scientific">Luteolibacter ambystomatis</name>
    <dbReference type="NCBI Taxonomy" id="2824561"/>
    <lineage>
        <taxon>Bacteria</taxon>
        <taxon>Pseudomonadati</taxon>
        <taxon>Verrucomicrobiota</taxon>
        <taxon>Verrucomicrobiia</taxon>
        <taxon>Verrucomicrobiales</taxon>
        <taxon>Verrucomicrobiaceae</taxon>
        <taxon>Luteolibacter</taxon>
    </lineage>
</organism>
<dbReference type="GO" id="GO:0005737">
    <property type="term" value="C:cytoplasm"/>
    <property type="evidence" value="ECO:0007669"/>
    <property type="project" value="UniProtKB-SubCell"/>
</dbReference>
<evidence type="ECO:0000256" key="8">
    <source>
        <dbReference type="HAMAP-Rule" id="MF_00101"/>
    </source>
</evidence>
<dbReference type="GO" id="GO:0000287">
    <property type="term" value="F:magnesium ion binding"/>
    <property type="evidence" value="ECO:0007669"/>
    <property type="project" value="UniProtKB-UniRule"/>
</dbReference>
<dbReference type="NCBIfam" id="TIGR00516">
    <property type="entry name" value="acpS"/>
    <property type="match status" value="1"/>
</dbReference>
<name>A0A975J1P8_9BACT</name>
<dbReference type="AlphaFoldDB" id="A0A975J1P8"/>
<dbReference type="HAMAP" id="MF_00101">
    <property type="entry name" value="AcpS"/>
    <property type="match status" value="1"/>
</dbReference>